<dbReference type="PROSITE" id="PS50884">
    <property type="entry name" value="ZF_DOF_2"/>
    <property type="match status" value="1"/>
</dbReference>
<dbReference type="KEGG" id="cmax:111491503"/>
<evidence type="ECO:0000256" key="6">
    <source>
        <dbReference type="ARBA" id="ARBA00023163"/>
    </source>
</evidence>
<evidence type="ECO:0000256" key="5">
    <source>
        <dbReference type="ARBA" id="ARBA00023125"/>
    </source>
</evidence>
<keyword evidence="5 8" id="KW-0238">DNA-binding</keyword>
<feature type="domain" description="Dof-type" evidence="11">
    <location>
        <begin position="59"/>
        <end position="113"/>
    </location>
</feature>
<dbReference type="GO" id="GO:0008270">
    <property type="term" value="F:zinc ion binding"/>
    <property type="evidence" value="ECO:0007669"/>
    <property type="project" value="UniProtKB-KW"/>
</dbReference>
<keyword evidence="3 9" id="KW-0862">Zinc</keyword>
<keyword evidence="6 9" id="KW-0804">Transcription</keyword>
<dbReference type="PANTHER" id="PTHR31992">
    <property type="entry name" value="DOF ZINC FINGER PROTEIN DOF1.4-RELATED"/>
    <property type="match status" value="1"/>
</dbReference>
<reference evidence="13" key="1">
    <citation type="submission" date="2025-08" db="UniProtKB">
        <authorList>
            <consortium name="RefSeq"/>
        </authorList>
    </citation>
    <scope>IDENTIFICATION</scope>
    <source>
        <tissue evidence="13">Young leaves</tissue>
    </source>
</reference>
<sequence length="175" mass="18979">MVFCSKKYIFSFFSLHFEMGLKVLKFQNAAGGGGGSSSSSSKGNHVLERKVRPQKEQALSCPRCNSANTKFCYYNNYSLSQPRYFCKACRKYWTVGSSLRNVPVGGGSRKNRRSSFSSSSSSSADDDRNIDTHHPIPASSTTTTHLFYSFMAANGGGGGGGDDQTAVMFPAEESS</sequence>
<keyword evidence="7 8" id="KW-0539">Nucleus</keyword>
<keyword evidence="2 8" id="KW-0863">Zinc-finger</keyword>
<proteinExistence type="predicted"/>
<protein>
    <recommendedName>
        <fullName evidence="9">Dof zinc finger protein</fullName>
    </recommendedName>
</protein>
<evidence type="ECO:0000256" key="3">
    <source>
        <dbReference type="ARBA" id="ARBA00022833"/>
    </source>
</evidence>
<comment type="subcellular location">
    <subcellularLocation>
        <location evidence="8 9">Nucleus</location>
    </subcellularLocation>
</comment>
<feature type="region of interest" description="Disordered" evidence="10">
    <location>
        <begin position="34"/>
        <end position="54"/>
    </location>
</feature>
<dbReference type="InterPro" id="IPR003851">
    <property type="entry name" value="Znf_Dof"/>
</dbReference>
<organism evidence="12 13">
    <name type="scientific">Cucurbita maxima</name>
    <name type="common">Pumpkin</name>
    <name type="synonym">Winter squash</name>
    <dbReference type="NCBI Taxonomy" id="3661"/>
    <lineage>
        <taxon>Eukaryota</taxon>
        <taxon>Viridiplantae</taxon>
        <taxon>Streptophyta</taxon>
        <taxon>Embryophyta</taxon>
        <taxon>Tracheophyta</taxon>
        <taxon>Spermatophyta</taxon>
        <taxon>Magnoliopsida</taxon>
        <taxon>eudicotyledons</taxon>
        <taxon>Gunneridae</taxon>
        <taxon>Pentapetalae</taxon>
        <taxon>rosids</taxon>
        <taxon>fabids</taxon>
        <taxon>Cucurbitales</taxon>
        <taxon>Cucurbitaceae</taxon>
        <taxon>Cucurbiteae</taxon>
        <taxon>Cucurbita</taxon>
    </lineage>
</organism>
<dbReference type="GO" id="GO:0003677">
    <property type="term" value="F:DNA binding"/>
    <property type="evidence" value="ECO:0007669"/>
    <property type="project" value="UniProtKB-UniRule"/>
</dbReference>
<feature type="compositionally biased region" description="Basic and acidic residues" evidence="10">
    <location>
        <begin position="125"/>
        <end position="134"/>
    </location>
</feature>
<evidence type="ECO:0000256" key="2">
    <source>
        <dbReference type="ARBA" id="ARBA00022771"/>
    </source>
</evidence>
<comment type="function">
    <text evidence="9">Transcription factor that binds specifically to a 5'-AA[AG]G-3' consensus core sequence.</text>
</comment>
<evidence type="ECO:0000313" key="13">
    <source>
        <dbReference type="RefSeq" id="XP_022996208.1"/>
    </source>
</evidence>
<dbReference type="GO" id="GO:0003700">
    <property type="term" value="F:DNA-binding transcription factor activity"/>
    <property type="evidence" value="ECO:0007669"/>
    <property type="project" value="UniProtKB-UniRule"/>
</dbReference>
<dbReference type="InterPro" id="IPR045174">
    <property type="entry name" value="Dof"/>
</dbReference>
<evidence type="ECO:0000259" key="11">
    <source>
        <dbReference type="PROSITE" id="PS50884"/>
    </source>
</evidence>
<feature type="compositionally biased region" description="Low complexity" evidence="10">
    <location>
        <begin position="114"/>
        <end position="123"/>
    </location>
</feature>
<keyword evidence="4 9" id="KW-0805">Transcription regulation</keyword>
<keyword evidence="12" id="KW-1185">Reference proteome</keyword>
<dbReference type="Pfam" id="PF02701">
    <property type="entry name" value="Zn_ribbon_Dof"/>
    <property type="match status" value="1"/>
</dbReference>
<name>A0A6J1KA74_CUCMA</name>
<evidence type="ECO:0000256" key="10">
    <source>
        <dbReference type="SAM" id="MobiDB-lite"/>
    </source>
</evidence>
<dbReference type="Proteomes" id="UP000504608">
    <property type="component" value="Unplaced"/>
</dbReference>
<evidence type="ECO:0000256" key="8">
    <source>
        <dbReference type="PROSITE-ProRule" id="PRU00071"/>
    </source>
</evidence>
<dbReference type="PANTHER" id="PTHR31992:SF285">
    <property type="entry name" value="DOF ZINC FINGER PROTEIN DOF4.6"/>
    <property type="match status" value="1"/>
</dbReference>
<accession>A0A6J1KA74</accession>
<dbReference type="AlphaFoldDB" id="A0A6J1KA74"/>
<evidence type="ECO:0000256" key="7">
    <source>
        <dbReference type="ARBA" id="ARBA00023242"/>
    </source>
</evidence>
<evidence type="ECO:0000256" key="4">
    <source>
        <dbReference type="ARBA" id="ARBA00023015"/>
    </source>
</evidence>
<feature type="region of interest" description="Disordered" evidence="10">
    <location>
        <begin position="103"/>
        <end position="138"/>
    </location>
</feature>
<evidence type="ECO:0000256" key="9">
    <source>
        <dbReference type="RuleBase" id="RU369094"/>
    </source>
</evidence>
<evidence type="ECO:0000313" key="12">
    <source>
        <dbReference type="Proteomes" id="UP000504608"/>
    </source>
</evidence>
<feature type="compositionally biased region" description="Basic and acidic residues" evidence="10">
    <location>
        <begin position="45"/>
        <end position="54"/>
    </location>
</feature>
<dbReference type="OrthoDB" id="1927254at2759"/>
<keyword evidence="1 9" id="KW-0479">Metal-binding</keyword>
<dbReference type="GO" id="GO:0005634">
    <property type="term" value="C:nucleus"/>
    <property type="evidence" value="ECO:0007669"/>
    <property type="project" value="UniProtKB-SubCell"/>
</dbReference>
<gene>
    <name evidence="13" type="primary">LOC111491503</name>
</gene>
<evidence type="ECO:0000256" key="1">
    <source>
        <dbReference type="ARBA" id="ARBA00022723"/>
    </source>
</evidence>
<dbReference type="GeneID" id="111491503"/>
<dbReference type="RefSeq" id="XP_022996208.1">
    <property type="nucleotide sequence ID" value="XM_023140440.1"/>
</dbReference>